<keyword evidence="1" id="KW-0812">Transmembrane</keyword>
<evidence type="ECO:0000313" key="3">
    <source>
        <dbReference type="Proteomes" id="UP000236197"/>
    </source>
</evidence>
<dbReference type="EMBL" id="PPEK01000012">
    <property type="protein sequence ID" value="PNV67153.1"/>
    <property type="molecule type" value="Genomic_DNA"/>
</dbReference>
<dbReference type="RefSeq" id="WP_103265522.1">
    <property type="nucleotide sequence ID" value="NZ_CABMLE010000012.1"/>
</dbReference>
<sequence>MDPTLERLIKNLPDSSTKLSQKNVRKIQRYLPVPSDYDILWADILNFGGYPAGVVLTKQALVVKASKDEVKANAKAIKADNVTKGRNEKTKPPKTMYRIIPWEYYSPEDYVVIEVGNGPKKHYVLKTGDSEIARFASSDLCKLLNGYRDDFIRRRNAAEEVLKNSSFSAINAVNSEAVMFNAAYGSDQTKTGHGIYAEEAGALLDVLHGEQSSVVGRDNAKNGPDKIVNAAPVQCKYCKTANASVDACFNANSSGQKTFRYLDLSGKPMKVEVPSDQYAAAIDRMKSKISSGQVPGVSDPEAAYDIIRKGRLSYSQALNLAKAGTVESITYDAATGAIGCLSAFGISSIVAFAQVLWKTKDPKAAAKTALWTGLKVYGLSFAGSILASQISRTGAANALQPVAVSLSQNLDKQFVQGFINAFRALAGKKAIYGTAAQKSFVKFLGSNALAECVMFVVFAVPDTFDVVSRKMSGAQYVKNMLSLLASFGGSIGGTAVAGGVIGKKIGGSINKSAGKAIGLGVGMAVGGIAGATTKAVGNVFKEDDCIITTRMFNAVLVNSLFDYMLSAEEQDKLFEALAEDNKALSKLQKQLINSNSQERDILDYLEPKIKKAISNRKTISRTDEQLLEQNISEVIIEGGLDDEM</sequence>
<evidence type="ECO:0000256" key="1">
    <source>
        <dbReference type="SAM" id="Phobius"/>
    </source>
</evidence>
<feature type="transmembrane region" description="Helical" evidence="1">
    <location>
        <begin position="480"/>
        <end position="501"/>
    </location>
</feature>
<reference evidence="3" key="1">
    <citation type="submission" date="2018-01" db="EMBL/GenBank/DDBJ databases">
        <title>Rubneribacter badeniensis gen. nov., sp. nov., and Colonibacter rubneri, gen. nov., sp. nov., WGS of new members of the Eggerthellaceae.</title>
        <authorList>
            <person name="Danylec N."/>
            <person name="Stoll D.A."/>
            <person name="Doetsch A."/>
            <person name="Kulling S.E."/>
            <person name="Huch M."/>
        </authorList>
    </citation>
    <scope>NUCLEOTIDE SEQUENCE [LARGE SCALE GENOMIC DNA]</scope>
    <source>
        <strain evidence="3">ResAG-96</strain>
    </source>
</reference>
<keyword evidence="3" id="KW-1185">Reference proteome</keyword>
<dbReference type="Proteomes" id="UP000236197">
    <property type="component" value="Unassembled WGS sequence"/>
</dbReference>
<dbReference type="AlphaFoldDB" id="A0A2K2UA03"/>
<evidence type="ECO:0000313" key="2">
    <source>
        <dbReference type="EMBL" id="PNV67153.1"/>
    </source>
</evidence>
<name>A0A2K2UA03_9ACTN</name>
<protein>
    <submittedName>
        <fullName evidence="2">Uncharacterized protein</fullName>
    </submittedName>
</protein>
<keyword evidence="1" id="KW-0472">Membrane</keyword>
<keyword evidence="1" id="KW-1133">Transmembrane helix</keyword>
<proteinExistence type="predicted"/>
<comment type="caution">
    <text evidence="2">The sequence shown here is derived from an EMBL/GenBank/DDBJ whole genome shotgun (WGS) entry which is preliminary data.</text>
</comment>
<dbReference type="OrthoDB" id="3196385at2"/>
<feature type="transmembrane region" description="Helical" evidence="1">
    <location>
        <begin position="336"/>
        <end position="357"/>
    </location>
</feature>
<gene>
    <name evidence="2" type="ORF">C2L71_09465</name>
</gene>
<accession>A0A2K2UA03</accession>
<organism evidence="2 3">
    <name type="scientific">Enteroscipio rubneri</name>
    <dbReference type="NCBI Taxonomy" id="2070686"/>
    <lineage>
        <taxon>Bacteria</taxon>
        <taxon>Bacillati</taxon>
        <taxon>Actinomycetota</taxon>
        <taxon>Coriobacteriia</taxon>
        <taxon>Eggerthellales</taxon>
        <taxon>Eggerthellaceae</taxon>
        <taxon>Enteroscipio</taxon>
    </lineage>
</organism>